<gene>
    <name evidence="1" type="ORF">COLO4_36758</name>
</gene>
<dbReference type="STRING" id="93759.A0A1R3G5L0"/>
<keyword evidence="2" id="KW-1185">Reference proteome</keyword>
<dbReference type="EMBL" id="AWUE01023541">
    <property type="protein sequence ID" value="OMO53378.1"/>
    <property type="molecule type" value="Genomic_DNA"/>
</dbReference>
<reference evidence="2" key="1">
    <citation type="submission" date="2013-09" db="EMBL/GenBank/DDBJ databases">
        <title>Corchorus olitorius genome sequencing.</title>
        <authorList>
            <person name="Alam M."/>
            <person name="Haque M.S."/>
            <person name="Islam M.S."/>
            <person name="Emdad E.M."/>
            <person name="Islam M.M."/>
            <person name="Ahmed B."/>
            <person name="Halim A."/>
            <person name="Hossen Q.M.M."/>
            <person name="Hossain M.Z."/>
            <person name="Ahmed R."/>
            <person name="Khan M.M."/>
            <person name="Islam R."/>
            <person name="Rashid M.M."/>
            <person name="Khan S.A."/>
            <person name="Rahman M.S."/>
            <person name="Alam M."/>
            <person name="Yahiya A.S."/>
            <person name="Khan M.S."/>
            <person name="Azam M.S."/>
            <person name="Haque T."/>
            <person name="Lashkar M.Z.H."/>
            <person name="Akhand A.I."/>
            <person name="Morshed G."/>
            <person name="Roy S."/>
            <person name="Uddin K.S."/>
            <person name="Rabeya T."/>
            <person name="Hossain A.S."/>
            <person name="Chowdhury A."/>
            <person name="Snigdha A.R."/>
            <person name="Mortoza M.S."/>
            <person name="Matin S.A."/>
            <person name="Hoque S.M.E."/>
            <person name="Islam M.K."/>
            <person name="Roy D.K."/>
            <person name="Haider R."/>
            <person name="Moosa M.M."/>
            <person name="Elias S.M."/>
            <person name="Hasan A.M."/>
            <person name="Jahan S."/>
            <person name="Shafiuddin M."/>
            <person name="Mahmood N."/>
            <person name="Shommy N.S."/>
        </authorList>
    </citation>
    <scope>NUCLEOTIDE SEQUENCE [LARGE SCALE GENOMIC DNA]</scope>
    <source>
        <strain evidence="2">cv. O-4</strain>
    </source>
</reference>
<sequence>MTFVLGLEKKESMKKKVELEDDDDDEKGLEIIKAVAQAWQSHSSSSISRPTNEFDAYRRNFRGKPSRFKLEAMSKSKNKLCHAKDSNINVNVNGSPSWDFRQSLWDSYEIVTVSKKLESGLVFDDPFVQKDSGRAQKGHKESKNSLRNLFRRVTSRRFNEADIPR</sequence>
<evidence type="ECO:0000313" key="1">
    <source>
        <dbReference type="EMBL" id="OMO53378.1"/>
    </source>
</evidence>
<dbReference type="AlphaFoldDB" id="A0A1R3G5L0"/>
<dbReference type="OrthoDB" id="1921290at2759"/>
<accession>A0A1R3G5L0</accession>
<proteinExistence type="predicted"/>
<comment type="caution">
    <text evidence="1">The sequence shown here is derived from an EMBL/GenBank/DDBJ whole genome shotgun (WGS) entry which is preliminary data.</text>
</comment>
<evidence type="ECO:0000313" key="2">
    <source>
        <dbReference type="Proteomes" id="UP000187203"/>
    </source>
</evidence>
<name>A0A1R3G5L0_9ROSI</name>
<dbReference type="Proteomes" id="UP000187203">
    <property type="component" value="Unassembled WGS sequence"/>
</dbReference>
<organism evidence="1 2">
    <name type="scientific">Corchorus olitorius</name>
    <dbReference type="NCBI Taxonomy" id="93759"/>
    <lineage>
        <taxon>Eukaryota</taxon>
        <taxon>Viridiplantae</taxon>
        <taxon>Streptophyta</taxon>
        <taxon>Embryophyta</taxon>
        <taxon>Tracheophyta</taxon>
        <taxon>Spermatophyta</taxon>
        <taxon>Magnoliopsida</taxon>
        <taxon>eudicotyledons</taxon>
        <taxon>Gunneridae</taxon>
        <taxon>Pentapetalae</taxon>
        <taxon>rosids</taxon>
        <taxon>malvids</taxon>
        <taxon>Malvales</taxon>
        <taxon>Malvaceae</taxon>
        <taxon>Grewioideae</taxon>
        <taxon>Apeibeae</taxon>
        <taxon>Corchorus</taxon>
    </lineage>
</organism>
<dbReference type="PANTHER" id="PTHR34665">
    <property type="entry name" value="DUF3741 DOMAIN-CONTAINING PROTEIN"/>
    <property type="match status" value="1"/>
</dbReference>
<dbReference type="PANTHER" id="PTHR34665:SF1">
    <property type="entry name" value="OS02G0595200 PROTEIN"/>
    <property type="match status" value="1"/>
</dbReference>
<protein>
    <submittedName>
        <fullName evidence="1">Uncharacterized protein</fullName>
    </submittedName>
</protein>